<feature type="transmembrane region" description="Helical" evidence="2">
    <location>
        <begin position="307"/>
        <end position="327"/>
    </location>
</feature>
<feature type="compositionally biased region" description="Low complexity" evidence="1">
    <location>
        <begin position="381"/>
        <end position="396"/>
    </location>
</feature>
<dbReference type="InterPro" id="IPR036179">
    <property type="entry name" value="Ig-like_dom_sf"/>
</dbReference>
<keyword evidence="5" id="KW-1185">Reference proteome</keyword>
<dbReference type="InterPro" id="IPR003961">
    <property type="entry name" value="FN3_dom"/>
</dbReference>
<keyword evidence="2" id="KW-1133">Transmembrane helix</keyword>
<evidence type="ECO:0000256" key="2">
    <source>
        <dbReference type="SAM" id="Phobius"/>
    </source>
</evidence>
<dbReference type="InterPro" id="IPR013783">
    <property type="entry name" value="Ig-like_fold"/>
</dbReference>
<dbReference type="Gene3D" id="2.60.40.10">
    <property type="entry name" value="Immunoglobulins"/>
    <property type="match status" value="1"/>
</dbReference>
<dbReference type="CDD" id="cd00063">
    <property type="entry name" value="FN3"/>
    <property type="match status" value="1"/>
</dbReference>
<evidence type="ECO:0000259" key="3">
    <source>
        <dbReference type="PROSITE" id="PS50853"/>
    </source>
</evidence>
<dbReference type="GO" id="GO:0004674">
    <property type="term" value="F:protein serine/threonine kinase activity"/>
    <property type="evidence" value="ECO:0007669"/>
    <property type="project" value="UniProtKB-EC"/>
</dbReference>
<proteinExistence type="predicted"/>
<dbReference type="InterPro" id="IPR036116">
    <property type="entry name" value="FN3_sf"/>
</dbReference>
<gene>
    <name evidence="4" type="ORF">MCOR_28131</name>
</gene>
<name>A0A6J8CCE1_MYTCO</name>
<dbReference type="PROSITE" id="PS50853">
    <property type="entry name" value="FN3"/>
    <property type="match status" value="1"/>
</dbReference>
<protein>
    <submittedName>
        <fullName evidence="4">TTN</fullName>
        <ecNumber evidence="4">2.7.11.1</ecNumber>
    </submittedName>
</protein>
<evidence type="ECO:0000313" key="4">
    <source>
        <dbReference type="EMBL" id="CAC5393261.1"/>
    </source>
</evidence>
<organism evidence="4 5">
    <name type="scientific">Mytilus coruscus</name>
    <name type="common">Sea mussel</name>
    <dbReference type="NCBI Taxonomy" id="42192"/>
    <lineage>
        <taxon>Eukaryota</taxon>
        <taxon>Metazoa</taxon>
        <taxon>Spiralia</taxon>
        <taxon>Lophotrochozoa</taxon>
        <taxon>Mollusca</taxon>
        <taxon>Bivalvia</taxon>
        <taxon>Autobranchia</taxon>
        <taxon>Pteriomorphia</taxon>
        <taxon>Mytilida</taxon>
        <taxon>Mytiloidea</taxon>
        <taxon>Mytilidae</taxon>
        <taxon>Mytilinae</taxon>
        <taxon>Mytilus</taxon>
    </lineage>
</organism>
<dbReference type="OrthoDB" id="6132612at2759"/>
<feature type="domain" description="Fibronectin type-III" evidence="3">
    <location>
        <begin position="201"/>
        <end position="301"/>
    </location>
</feature>
<dbReference type="AlphaFoldDB" id="A0A6J8CCE1"/>
<keyword evidence="2" id="KW-0472">Membrane</keyword>
<dbReference type="SUPFAM" id="SSF49265">
    <property type="entry name" value="Fibronectin type III"/>
    <property type="match status" value="1"/>
</dbReference>
<evidence type="ECO:0000313" key="5">
    <source>
        <dbReference type="Proteomes" id="UP000507470"/>
    </source>
</evidence>
<keyword evidence="4" id="KW-0808">Transferase</keyword>
<reference evidence="4 5" key="1">
    <citation type="submission" date="2020-06" db="EMBL/GenBank/DDBJ databases">
        <authorList>
            <person name="Li R."/>
            <person name="Bekaert M."/>
        </authorList>
    </citation>
    <scope>NUCLEOTIDE SEQUENCE [LARGE SCALE GENOMIC DNA]</scope>
    <source>
        <strain evidence="5">wild</strain>
    </source>
</reference>
<feature type="region of interest" description="Disordered" evidence="1">
    <location>
        <begin position="369"/>
        <end position="402"/>
    </location>
</feature>
<sequence length="467" mass="52600">MSKNQGTEIYAQGLILTKNLKDLNIDIIGDYSKSICNLIIRNVSDVDIGNYTCESWKSGLLYVHKFTLYLKSPPTNLTFLNTLATKDKKIIRGIDGQTLDIVCNVKSGRPEGTLLLTQNGSNVAMGGSSTLVYSFTPTKRDNMKLFKCSAFSEMLELPLTDEVSFLQITFLTHFCGNSKMKERSGVIRAIYSKKDIKKLNQPQTPTNMTVVQYESHMIVSWIPEFNGGFKQDFFIQYRTDDTELWTTTGPVKDNLGNKMKYAIYELVSTKQYFVRMFSRNIIGDSNITNIAVEYQLKTRAAYDYCSVIIGNIVGGMLICCIGSHIYCRLWRNRRSNATMEISPEGQYDEIGTINYNNVIVDPITSFEHENNDNISNDDESNAVSSSAGRESSNASSFIGQPGDGYENEYQAVIPSVIEMHQYTSIIQNIYQNTMISPASAATKSAKHTNIAIDSYTKPWLVIYKRMQ</sequence>
<accession>A0A6J8CCE1</accession>
<dbReference type="EMBL" id="CACVKT020005120">
    <property type="protein sequence ID" value="CAC5393261.1"/>
    <property type="molecule type" value="Genomic_DNA"/>
</dbReference>
<dbReference type="SUPFAM" id="SSF48726">
    <property type="entry name" value="Immunoglobulin"/>
    <property type="match status" value="1"/>
</dbReference>
<dbReference type="Proteomes" id="UP000507470">
    <property type="component" value="Unassembled WGS sequence"/>
</dbReference>
<dbReference type="EC" id="2.7.11.1" evidence="4"/>
<evidence type="ECO:0000256" key="1">
    <source>
        <dbReference type="SAM" id="MobiDB-lite"/>
    </source>
</evidence>
<keyword evidence="2" id="KW-0812">Transmembrane</keyword>